<keyword evidence="2" id="KW-0479">Metal-binding</keyword>
<evidence type="ECO:0000313" key="7">
    <source>
        <dbReference type="Proteomes" id="UP000030742"/>
    </source>
</evidence>
<dbReference type="GO" id="GO:0003837">
    <property type="term" value="F:beta-ureidopropionase activity"/>
    <property type="evidence" value="ECO:0007669"/>
    <property type="project" value="TreeGrafter"/>
</dbReference>
<keyword evidence="2" id="KW-0862">Zinc</keyword>
<dbReference type="OrthoDB" id="10005492at2759"/>
<evidence type="ECO:0000256" key="2">
    <source>
        <dbReference type="PROSITE-ProRule" id="PRU00453"/>
    </source>
</evidence>
<evidence type="ECO:0008006" key="8">
    <source>
        <dbReference type="Google" id="ProtNLM"/>
    </source>
</evidence>
<dbReference type="GO" id="GO:0008270">
    <property type="term" value="F:zinc ion binding"/>
    <property type="evidence" value="ECO:0007669"/>
    <property type="project" value="UniProtKB-UniRule"/>
</dbReference>
<dbReference type="STRING" id="77166.N6TIH7"/>
<dbReference type="PROSITE" id="PS51083">
    <property type="entry name" value="ZF_HIT"/>
    <property type="match status" value="1"/>
</dbReference>
<evidence type="ECO:0000256" key="1">
    <source>
        <dbReference type="ARBA" id="ARBA00022801"/>
    </source>
</evidence>
<reference evidence="5 7" key="1">
    <citation type="journal article" date="2013" name="Genome Biol.">
        <title>Draft genome of the mountain pine beetle, Dendroctonus ponderosae Hopkins, a major forest pest.</title>
        <authorList>
            <person name="Keeling C.I."/>
            <person name="Yuen M.M."/>
            <person name="Liao N.Y."/>
            <person name="Docking T.R."/>
            <person name="Chan S.K."/>
            <person name="Taylor G.A."/>
            <person name="Palmquist D.L."/>
            <person name="Jackman S.D."/>
            <person name="Nguyen A."/>
            <person name="Li M."/>
            <person name="Henderson H."/>
            <person name="Janes J.K."/>
            <person name="Zhao Y."/>
            <person name="Pandoh P."/>
            <person name="Moore R."/>
            <person name="Sperling F.A."/>
            <person name="Huber D.P."/>
            <person name="Birol I."/>
            <person name="Jones S.J."/>
            <person name="Bohlmann J."/>
        </authorList>
    </citation>
    <scope>NUCLEOTIDE SEQUENCE</scope>
</reference>
<evidence type="ECO:0000259" key="4">
    <source>
        <dbReference type="PROSITE" id="PS51083"/>
    </source>
</evidence>
<dbReference type="Pfam" id="PF00795">
    <property type="entry name" value="CN_hydrolase"/>
    <property type="match status" value="1"/>
</dbReference>
<dbReference type="Proteomes" id="UP000030742">
    <property type="component" value="Unassembled WGS sequence"/>
</dbReference>
<dbReference type="PANTHER" id="PTHR43674">
    <property type="entry name" value="NITRILASE C965.09-RELATED"/>
    <property type="match status" value="1"/>
</dbReference>
<dbReference type="SUPFAM" id="SSF144232">
    <property type="entry name" value="HIT/MYND zinc finger-like"/>
    <property type="match status" value="1"/>
</dbReference>
<dbReference type="SUPFAM" id="SSF56317">
    <property type="entry name" value="Carbon-nitrogen hydrolase"/>
    <property type="match status" value="1"/>
</dbReference>
<protein>
    <recommendedName>
        <fullName evidence="8">HIT-type domain-containing protein</fullName>
    </recommendedName>
</protein>
<keyword evidence="1" id="KW-0378">Hydrolase</keyword>
<dbReference type="PANTHER" id="PTHR43674:SF2">
    <property type="entry name" value="BETA-UREIDOPROPIONASE"/>
    <property type="match status" value="1"/>
</dbReference>
<dbReference type="Pfam" id="PF04438">
    <property type="entry name" value="zf-HIT"/>
    <property type="match status" value="1"/>
</dbReference>
<evidence type="ECO:0000313" key="5">
    <source>
        <dbReference type="EMBL" id="ENN77618.1"/>
    </source>
</evidence>
<dbReference type="InterPro" id="IPR050345">
    <property type="entry name" value="Aliph_Amidase/BUP"/>
</dbReference>
<accession>N6TIH7</accession>
<dbReference type="EMBL" id="KB740941">
    <property type="protein sequence ID" value="ENN77618.1"/>
    <property type="molecule type" value="Genomic_DNA"/>
</dbReference>
<dbReference type="InterPro" id="IPR007529">
    <property type="entry name" value="Znf_HIT"/>
</dbReference>
<dbReference type="InterPro" id="IPR036526">
    <property type="entry name" value="C-N_Hydrolase_sf"/>
</dbReference>
<dbReference type="GO" id="GO:0033396">
    <property type="term" value="P:beta-alanine biosynthetic process via 3-ureidopropionate"/>
    <property type="evidence" value="ECO:0007669"/>
    <property type="project" value="TreeGrafter"/>
</dbReference>
<dbReference type="PROSITE" id="PS50263">
    <property type="entry name" value="CN_HYDROLASE"/>
    <property type="match status" value="1"/>
</dbReference>
<organism evidence="5">
    <name type="scientific">Dendroctonus ponderosae</name>
    <name type="common">Mountain pine beetle</name>
    <dbReference type="NCBI Taxonomy" id="77166"/>
    <lineage>
        <taxon>Eukaryota</taxon>
        <taxon>Metazoa</taxon>
        <taxon>Ecdysozoa</taxon>
        <taxon>Arthropoda</taxon>
        <taxon>Hexapoda</taxon>
        <taxon>Insecta</taxon>
        <taxon>Pterygota</taxon>
        <taxon>Neoptera</taxon>
        <taxon>Endopterygota</taxon>
        <taxon>Coleoptera</taxon>
        <taxon>Polyphaga</taxon>
        <taxon>Cucujiformia</taxon>
        <taxon>Curculionidae</taxon>
        <taxon>Scolytinae</taxon>
        <taxon>Dendroctonus</taxon>
    </lineage>
</organism>
<dbReference type="CDD" id="cd23024">
    <property type="entry name" value="zf-HIT_ZNHIT2-3"/>
    <property type="match status" value="1"/>
</dbReference>
<evidence type="ECO:0000259" key="3">
    <source>
        <dbReference type="PROSITE" id="PS50263"/>
    </source>
</evidence>
<dbReference type="InterPro" id="IPR003010">
    <property type="entry name" value="C-N_Hydrolase"/>
</dbReference>
<feature type="domain" description="CN hydrolase" evidence="3">
    <location>
        <begin position="481"/>
        <end position="723"/>
    </location>
</feature>
<sequence length="723" mass="81942">MASAKIIELNDANTCKVCDNALARYSCPRCNIIYCSLTCYQAEVHLDCSESFYKENVMSELNLDSDHPESKAKILEILQRTHENNRMGSPAMFADSDQEYTSDVDLDDLELNGAGPFSQFVDIEDLEEDLDSDDDIYVDLSERLAGVNLDDADTIWDKLTNDERQDFVAFLKSKDVSKLIPSWTPWWMYSEAKVSEVNPENSEGFKSQCPKVGNVKDFATVTTKRPANCVKYNLINLLCAYAFTVRYYNGEYADFANEAVATIAALSLALKKGLNFEDYETAVKSVEQECINCEWIVTDAENLDLMKDDIAKILKGPNPQESSFYVLCALSDFQNLLKECRKPKEQNSTGGFSAQFLSDQFPQIQYETKDKIKKYLKKTDYFLSFAKDVLKMLNYVGPQGISKCGKHFEKEPLGRRVRENSADSVRASSRVSDLTIVPTPVALTTFDICRNLEIPSIPKNFDIQAYSIPCPEEQLRKPRLVRVGLFQHQIPLPAPSKVQDMKEAMFKMAREALDAAAAMNVNVFCFQEAWNMPFAFCTREKYPWCEYAESAQNGPTTTFLQKIAEQHNMVIISPILERDEINSDTLWNAAVVIDNHGDYLGKHRKNHIPRVGDFNESTYYFEGNTGHPVFQTEFGKVAINICYGRHHPLNWLAFELNGAEIVFNPSATRMDTLPVPSTELELKCSKTNLLPAMENLPIKTLGIFMGQAMWPLRMDPGLLVYLE</sequence>
<dbReference type="Gene3D" id="3.30.60.190">
    <property type="match status" value="1"/>
</dbReference>
<dbReference type="AlphaFoldDB" id="N6TIH7"/>
<dbReference type="Gene3D" id="3.60.110.10">
    <property type="entry name" value="Carbon-nitrogen hydrolase"/>
    <property type="match status" value="1"/>
</dbReference>
<proteinExistence type="predicted"/>
<name>N6TIH7_DENPD</name>
<dbReference type="EMBL" id="KB632225">
    <property type="protein sequence ID" value="ERL90244.1"/>
    <property type="molecule type" value="Genomic_DNA"/>
</dbReference>
<gene>
    <name evidence="6" type="ORF">D910_07597</name>
    <name evidence="5" type="ORF">YQE_05913</name>
</gene>
<evidence type="ECO:0000313" key="6">
    <source>
        <dbReference type="EMBL" id="ERL90244.1"/>
    </source>
</evidence>
<keyword evidence="2" id="KW-0863">Zinc-finger</keyword>
<feature type="non-terminal residue" evidence="5">
    <location>
        <position position="1"/>
    </location>
</feature>
<dbReference type="HOGENOM" id="CLU_423512_0_0_1"/>
<feature type="domain" description="HIT-type" evidence="4">
    <location>
        <begin position="15"/>
        <end position="48"/>
    </location>
</feature>